<evidence type="ECO:0000256" key="3">
    <source>
        <dbReference type="ARBA" id="ARBA00011291"/>
    </source>
</evidence>
<dbReference type="GO" id="GO:0015986">
    <property type="term" value="P:proton motive force-driven ATP synthesis"/>
    <property type="evidence" value="ECO:0007669"/>
    <property type="project" value="InterPro"/>
</dbReference>
<gene>
    <name evidence="14" type="primary">atp8</name>
</gene>
<dbReference type="Pfam" id="PF00895">
    <property type="entry name" value="ATP-synt_8"/>
    <property type="match status" value="1"/>
</dbReference>
<evidence type="ECO:0000313" key="14">
    <source>
        <dbReference type="EMBL" id="QHD19768.1"/>
    </source>
</evidence>
<evidence type="ECO:0000256" key="13">
    <source>
        <dbReference type="SAM" id="Phobius"/>
    </source>
</evidence>
<evidence type="ECO:0000256" key="5">
    <source>
        <dbReference type="ARBA" id="ARBA00022547"/>
    </source>
</evidence>
<evidence type="ECO:0000256" key="10">
    <source>
        <dbReference type="ARBA" id="ARBA00023128"/>
    </source>
</evidence>
<evidence type="ECO:0000256" key="2">
    <source>
        <dbReference type="ARBA" id="ARBA00008892"/>
    </source>
</evidence>
<comment type="subunit">
    <text evidence="3">F-type ATPases have 2 components, CF(1) - the catalytic core - and CF(0) - the membrane proton channel.</text>
</comment>
<keyword evidence="10 12" id="KW-0496">Mitochondrion</keyword>
<keyword evidence="9 12" id="KW-0406">Ion transport</keyword>
<reference evidence="14" key="1">
    <citation type="journal article" date="2019" name="Int. J. Biol. Macromol.">
        <title>The mitochondrial genomes of ladybird beetles and implications for evolution and phylogeny.</title>
        <authorList>
            <person name="Song N."/>
            <person name="Li X."/>
            <person name="Yin X."/>
            <person name="Li X."/>
            <person name="Xi Y."/>
        </authorList>
    </citation>
    <scope>NUCLEOTIDE SEQUENCE</scope>
</reference>
<evidence type="ECO:0000256" key="12">
    <source>
        <dbReference type="RuleBase" id="RU003661"/>
    </source>
</evidence>
<organism evidence="14">
    <name type="scientific">Rodolia quadrimaculata</name>
    <dbReference type="NCBI Taxonomy" id="2678939"/>
    <lineage>
        <taxon>Eukaryota</taxon>
        <taxon>Metazoa</taxon>
        <taxon>Ecdysozoa</taxon>
        <taxon>Arthropoda</taxon>
        <taxon>Hexapoda</taxon>
        <taxon>Insecta</taxon>
        <taxon>Pterygota</taxon>
        <taxon>Neoptera</taxon>
        <taxon>Endopterygota</taxon>
        <taxon>Coleoptera</taxon>
        <taxon>Polyphaga</taxon>
        <taxon>Cucujiformia</taxon>
        <taxon>Coccinelloidea</taxon>
        <taxon>Coccinellidae</taxon>
        <taxon>Coccidulinae</taxon>
        <taxon>Noviini</taxon>
        <taxon>Rodolia</taxon>
    </lineage>
</organism>
<name>A0A6B9ML16_9CUCU</name>
<dbReference type="EMBL" id="MN053055">
    <property type="protein sequence ID" value="QHD19768.1"/>
    <property type="molecule type" value="Genomic_DNA"/>
</dbReference>
<proteinExistence type="inferred from homology"/>
<keyword evidence="11 13" id="KW-0472">Membrane</keyword>
<evidence type="ECO:0000256" key="11">
    <source>
        <dbReference type="ARBA" id="ARBA00023136"/>
    </source>
</evidence>
<keyword evidence="8 13" id="KW-1133">Transmembrane helix</keyword>
<keyword evidence="7 12" id="KW-0375">Hydrogen ion transport</keyword>
<keyword evidence="4 12" id="KW-0813">Transport</keyword>
<comment type="similarity">
    <text evidence="2 12">Belongs to the ATPase protein 8 family.</text>
</comment>
<dbReference type="InterPro" id="IPR001421">
    <property type="entry name" value="ATP8_metazoa"/>
</dbReference>
<feature type="transmembrane region" description="Helical" evidence="13">
    <location>
        <begin position="12"/>
        <end position="31"/>
    </location>
</feature>
<geneLocation type="mitochondrion" evidence="14"/>
<dbReference type="GO" id="GO:0045259">
    <property type="term" value="C:proton-transporting ATP synthase complex"/>
    <property type="evidence" value="ECO:0007669"/>
    <property type="project" value="UniProtKB-KW"/>
</dbReference>
<evidence type="ECO:0000256" key="1">
    <source>
        <dbReference type="ARBA" id="ARBA00004304"/>
    </source>
</evidence>
<protein>
    <recommendedName>
        <fullName evidence="12">ATP synthase complex subunit 8</fullName>
    </recommendedName>
</protein>
<dbReference type="GO" id="GO:0015078">
    <property type="term" value="F:proton transmembrane transporter activity"/>
    <property type="evidence" value="ECO:0007669"/>
    <property type="project" value="InterPro"/>
</dbReference>
<keyword evidence="5 12" id="KW-0138">CF(0)</keyword>
<evidence type="ECO:0000256" key="4">
    <source>
        <dbReference type="ARBA" id="ARBA00022448"/>
    </source>
</evidence>
<keyword evidence="6 12" id="KW-0812">Transmembrane</keyword>
<dbReference type="AlphaFoldDB" id="A0A6B9ML16"/>
<evidence type="ECO:0000256" key="7">
    <source>
        <dbReference type="ARBA" id="ARBA00022781"/>
    </source>
</evidence>
<dbReference type="GO" id="GO:0031966">
    <property type="term" value="C:mitochondrial membrane"/>
    <property type="evidence" value="ECO:0007669"/>
    <property type="project" value="UniProtKB-SubCell"/>
</dbReference>
<sequence length="50" mass="6372">MPQMMPLNWSLLMIYFILIFILINIFLYFNFNYQNKKIKKTYKTSLKWMW</sequence>
<evidence type="ECO:0000256" key="6">
    <source>
        <dbReference type="ARBA" id="ARBA00022692"/>
    </source>
</evidence>
<evidence type="ECO:0000256" key="9">
    <source>
        <dbReference type="ARBA" id="ARBA00023065"/>
    </source>
</evidence>
<accession>A0A6B9ML16</accession>
<evidence type="ECO:0000256" key="8">
    <source>
        <dbReference type="ARBA" id="ARBA00022989"/>
    </source>
</evidence>
<comment type="subcellular location">
    <subcellularLocation>
        <location evidence="1 12">Mitochondrion membrane</location>
        <topology evidence="1 12">Single-pass membrane protein</topology>
    </subcellularLocation>
</comment>